<feature type="domain" description="PPM-type phosphatase" evidence="1">
    <location>
        <begin position="11"/>
        <end position="247"/>
    </location>
</feature>
<dbReference type="Pfam" id="PF13672">
    <property type="entry name" value="PP2C_2"/>
    <property type="match status" value="1"/>
</dbReference>
<protein>
    <submittedName>
        <fullName evidence="2">Serine/threonine-protein phosphatase</fullName>
    </submittedName>
</protein>
<accession>A0ABR7D164</accession>
<keyword evidence="3" id="KW-1185">Reference proteome</keyword>
<evidence type="ECO:0000313" key="2">
    <source>
        <dbReference type="EMBL" id="MBC5621652.1"/>
    </source>
</evidence>
<dbReference type="SMART" id="SM00332">
    <property type="entry name" value="PP2Cc"/>
    <property type="match status" value="1"/>
</dbReference>
<dbReference type="RefSeq" id="WP_186976120.1">
    <property type="nucleotide sequence ID" value="NZ_JACOOH010000004.1"/>
</dbReference>
<dbReference type="Gene3D" id="3.60.40.10">
    <property type="entry name" value="PPM-type phosphatase domain"/>
    <property type="match status" value="1"/>
</dbReference>
<dbReference type="PANTHER" id="PTHR47992">
    <property type="entry name" value="PROTEIN PHOSPHATASE"/>
    <property type="match status" value="1"/>
</dbReference>
<name>A0ABR7D164_9BACT</name>
<proteinExistence type="predicted"/>
<sequence>MNCTPVKIAQPIAFTSKGGRQRNEDSVYPLPENVTIEDTVFMVCDGVGGVSMGEIASKTACQTISSYLLNYSDSPFTNTLFNHALSCAYDELDRIVPNDAGTTLVFLKILESSVFIAHVGDSRVYHVRPNEKKILFQTKDHSLATMLVERGEIQVDDPRLLQLSRIMTKAIQANQPERDEADVYQTSNILSGDYFFLCSDGVIECLSASSLVHILCSSIEDNSKMKQIESICAEKSTDNYSAYLIRIL</sequence>
<dbReference type="SUPFAM" id="SSF81606">
    <property type="entry name" value="PP2C-like"/>
    <property type="match status" value="1"/>
</dbReference>
<comment type="caution">
    <text evidence="2">The sequence shown here is derived from an EMBL/GenBank/DDBJ whole genome shotgun (WGS) entry which is preliminary data.</text>
</comment>
<organism evidence="2 3">
    <name type="scientific">Butyricimonas hominis</name>
    <dbReference type="NCBI Taxonomy" id="2763032"/>
    <lineage>
        <taxon>Bacteria</taxon>
        <taxon>Pseudomonadati</taxon>
        <taxon>Bacteroidota</taxon>
        <taxon>Bacteroidia</taxon>
        <taxon>Bacteroidales</taxon>
        <taxon>Odoribacteraceae</taxon>
        <taxon>Butyricimonas</taxon>
    </lineage>
</organism>
<dbReference type="CDD" id="cd00143">
    <property type="entry name" value="PP2Cc"/>
    <property type="match status" value="1"/>
</dbReference>
<evidence type="ECO:0000259" key="1">
    <source>
        <dbReference type="PROSITE" id="PS51746"/>
    </source>
</evidence>
<evidence type="ECO:0000313" key="3">
    <source>
        <dbReference type="Proteomes" id="UP000646484"/>
    </source>
</evidence>
<dbReference type="PROSITE" id="PS51746">
    <property type="entry name" value="PPM_2"/>
    <property type="match status" value="1"/>
</dbReference>
<dbReference type="InterPro" id="IPR001932">
    <property type="entry name" value="PPM-type_phosphatase-like_dom"/>
</dbReference>
<dbReference type="InterPro" id="IPR036457">
    <property type="entry name" value="PPM-type-like_dom_sf"/>
</dbReference>
<dbReference type="EMBL" id="JACOOH010000004">
    <property type="protein sequence ID" value="MBC5621652.1"/>
    <property type="molecule type" value="Genomic_DNA"/>
</dbReference>
<dbReference type="Proteomes" id="UP000646484">
    <property type="component" value="Unassembled WGS sequence"/>
</dbReference>
<dbReference type="InterPro" id="IPR015655">
    <property type="entry name" value="PP2C"/>
</dbReference>
<gene>
    <name evidence="2" type="ORF">H8S64_11135</name>
</gene>
<dbReference type="SMART" id="SM00331">
    <property type="entry name" value="PP2C_SIG"/>
    <property type="match status" value="1"/>
</dbReference>
<reference evidence="2 3" key="1">
    <citation type="submission" date="2020-08" db="EMBL/GenBank/DDBJ databases">
        <title>Genome public.</title>
        <authorList>
            <person name="Liu C."/>
            <person name="Sun Q."/>
        </authorList>
    </citation>
    <scope>NUCLEOTIDE SEQUENCE [LARGE SCALE GENOMIC DNA]</scope>
    <source>
        <strain evidence="2 3">NSJ-56</strain>
    </source>
</reference>